<accession>D8LS79</accession>
<dbReference type="OrthoDB" id="10496397at2759"/>
<feature type="region of interest" description="Disordered" evidence="1">
    <location>
        <begin position="136"/>
        <end position="250"/>
    </location>
</feature>
<evidence type="ECO:0000256" key="2">
    <source>
        <dbReference type="SAM" id="SignalP"/>
    </source>
</evidence>
<reference evidence="3 4" key="1">
    <citation type="journal article" date="2010" name="Nature">
        <title>The Ectocarpus genome and the independent evolution of multicellularity in brown algae.</title>
        <authorList>
            <person name="Cock J.M."/>
            <person name="Sterck L."/>
            <person name="Rouze P."/>
            <person name="Scornet D."/>
            <person name="Allen A.E."/>
            <person name="Amoutzias G."/>
            <person name="Anthouard V."/>
            <person name="Artiguenave F."/>
            <person name="Aury J.M."/>
            <person name="Badger J.H."/>
            <person name="Beszteri B."/>
            <person name="Billiau K."/>
            <person name="Bonnet E."/>
            <person name="Bothwell J.H."/>
            <person name="Bowler C."/>
            <person name="Boyen C."/>
            <person name="Brownlee C."/>
            <person name="Carrano C.J."/>
            <person name="Charrier B."/>
            <person name="Cho G.Y."/>
            <person name="Coelho S.M."/>
            <person name="Collen J."/>
            <person name="Corre E."/>
            <person name="Da Silva C."/>
            <person name="Delage L."/>
            <person name="Delaroque N."/>
            <person name="Dittami S.M."/>
            <person name="Doulbeau S."/>
            <person name="Elias M."/>
            <person name="Farnham G."/>
            <person name="Gachon C.M."/>
            <person name="Gschloessl B."/>
            <person name="Heesch S."/>
            <person name="Jabbari K."/>
            <person name="Jubin C."/>
            <person name="Kawai H."/>
            <person name="Kimura K."/>
            <person name="Kloareg B."/>
            <person name="Kupper F.C."/>
            <person name="Lang D."/>
            <person name="Le Bail A."/>
            <person name="Leblanc C."/>
            <person name="Lerouge P."/>
            <person name="Lohr M."/>
            <person name="Lopez P.J."/>
            <person name="Martens C."/>
            <person name="Maumus F."/>
            <person name="Michel G."/>
            <person name="Miranda-Saavedra D."/>
            <person name="Morales J."/>
            <person name="Moreau H."/>
            <person name="Motomura T."/>
            <person name="Nagasato C."/>
            <person name="Napoli C.A."/>
            <person name="Nelson D.R."/>
            <person name="Nyvall-Collen P."/>
            <person name="Peters A.F."/>
            <person name="Pommier C."/>
            <person name="Potin P."/>
            <person name="Poulain J."/>
            <person name="Quesneville H."/>
            <person name="Read B."/>
            <person name="Rensing S.A."/>
            <person name="Ritter A."/>
            <person name="Rousvoal S."/>
            <person name="Samanta M."/>
            <person name="Samson G."/>
            <person name="Schroeder D.C."/>
            <person name="Segurens B."/>
            <person name="Strittmatter M."/>
            <person name="Tonon T."/>
            <person name="Tregear J.W."/>
            <person name="Valentin K."/>
            <person name="von Dassow P."/>
            <person name="Yamagishi T."/>
            <person name="Van de Peer Y."/>
            <person name="Wincker P."/>
        </authorList>
    </citation>
    <scope>NUCLEOTIDE SEQUENCE [LARGE SCALE GENOMIC DNA]</scope>
    <source>
        <strain evidence="4">Ec32 / CCAP1310/4</strain>
    </source>
</reference>
<proteinExistence type="predicted"/>
<organism evidence="3 4">
    <name type="scientific">Ectocarpus siliculosus</name>
    <name type="common">Brown alga</name>
    <name type="synonym">Conferva siliculosa</name>
    <dbReference type="NCBI Taxonomy" id="2880"/>
    <lineage>
        <taxon>Eukaryota</taxon>
        <taxon>Sar</taxon>
        <taxon>Stramenopiles</taxon>
        <taxon>Ochrophyta</taxon>
        <taxon>PX clade</taxon>
        <taxon>Phaeophyceae</taxon>
        <taxon>Ectocarpales</taxon>
        <taxon>Ectocarpaceae</taxon>
        <taxon>Ectocarpus</taxon>
    </lineage>
</organism>
<protein>
    <submittedName>
        <fullName evidence="3">Uncharacterized protein</fullName>
    </submittedName>
</protein>
<keyword evidence="4" id="KW-1185">Reference proteome</keyword>
<dbReference type="EMBL" id="FN648927">
    <property type="protein sequence ID" value="CBN75136.1"/>
    <property type="molecule type" value="Genomic_DNA"/>
</dbReference>
<dbReference type="InParanoid" id="D8LS79"/>
<dbReference type="Proteomes" id="UP000002630">
    <property type="component" value="Linkage Group LG26"/>
</dbReference>
<evidence type="ECO:0000256" key="1">
    <source>
        <dbReference type="SAM" id="MobiDB-lite"/>
    </source>
</evidence>
<keyword evidence="2" id="KW-0732">Signal</keyword>
<evidence type="ECO:0000313" key="3">
    <source>
        <dbReference type="EMBL" id="CBN75136.1"/>
    </source>
</evidence>
<feature type="compositionally biased region" description="Acidic residues" evidence="1">
    <location>
        <begin position="163"/>
        <end position="238"/>
    </location>
</feature>
<dbReference type="AlphaFoldDB" id="D8LS79"/>
<gene>
    <name evidence="3" type="ORF">Esi_0070_0081</name>
</gene>
<feature type="signal peptide" evidence="2">
    <location>
        <begin position="1"/>
        <end position="43"/>
    </location>
</feature>
<sequence length="281" mass="29202">MGGGVAAAPTCPEIKKARATPLRFALPLLLLVADALRPHLASASTTLPSSSELCPDETAACYESTLCWDCVAQFEDSSEYCEDRFPVLAAEDDDGCEAASALYCCSFDASGQDCLDDTVTVDYFRCGVLEGSGCDLSDSPCGGSSSSTTSPDDDLVTATSLSPDDDDESTTPADDDESADNDESADGDAWADDGDAWADDGDAWADDDDTWADDDDDSSPSDDEDGSQSADEENDDLGPDSGDNSGAAWTFAAPSRSSSAVSLWGALYCIVLVVSDALARI</sequence>
<feature type="chain" id="PRO_5003117498" evidence="2">
    <location>
        <begin position="44"/>
        <end position="281"/>
    </location>
</feature>
<feature type="compositionally biased region" description="Low complexity" evidence="1">
    <location>
        <begin position="136"/>
        <end position="150"/>
    </location>
</feature>
<dbReference type="EMBL" id="FN649751">
    <property type="protein sequence ID" value="CBN75136.1"/>
    <property type="molecule type" value="Genomic_DNA"/>
</dbReference>
<evidence type="ECO:0000313" key="4">
    <source>
        <dbReference type="Proteomes" id="UP000002630"/>
    </source>
</evidence>
<name>D8LS79_ECTSI</name>